<proteinExistence type="predicted"/>
<protein>
    <submittedName>
        <fullName evidence="4">Class II aldolase/adducin family protein</fullName>
    </submittedName>
</protein>
<gene>
    <name evidence="4" type="ORF">DZC73_06150</name>
</gene>
<keyword evidence="1" id="KW-0479">Metal-binding</keyword>
<dbReference type="RefSeq" id="WP_124539269.1">
    <property type="nucleotide sequence ID" value="NZ_QUSW01000001.1"/>
</dbReference>
<dbReference type="InterPro" id="IPR050197">
    <property type="entry name" value="Aldolase_class_II_sugar_metab"/>
</dbReference>
<dbReference type="Pfam" id="PF00596">
    <property type="entry name" value="Aldolase_II"/>
    <property type="match status" value="1"/>
</dbReference>
<evidence type="ECO:0000256" key="2">
    <source>
        <dbReference type="ARBA" id="ARBA00023239"/>
    </source>
</evidence>
<name>A0A3N7HW19_9BURK</name>
<dbReference type="AlphaFoldDB" id="A0A3N7HW19"/>
<dbReference type="SMART" id="SM01007">
    <property type="entry name" value="Aldolase_II"/>
    <property type="match status" value="1"/>
</dbReference>
<dbReference type="PANTHER" id="PTHR22789">
    <property type="entry name" value="FUCULOSE PHOSPHATE ALDOLASE"/>
    <property type="match status" value="1"/>
</dbReference>
<dbReference type="Proteomes" id="UP000267464">
    <property type="component" value="Unassembled WGS sequence"/>
</dbReference>
<evidence type="ECO:0000313" key="5">
    <source>
        <dbReference type="Proteomes" id="UP000267464"/>
    </source>
</evidence>
<dbReference type="Gene3D" id="3.40.225.10">
    <property type="entry name" value="Class II aldolase/adducin N-terminal domain"/>
    <property type="match status" value="1"/>
</dbReference>
<evidence type="ECO:0000313" key="4">
    <source>
        <dbReference type="EMBL" id="RQP26580.1"/>
    </source>
</evidence>
<feature type="domain" description="Class II aldolase/adducin N-terminal" evidence="3">
    <location>
        <begin position="8"/>
        <end position="186"/>
    </location>
</feature>
<dbReference type="GO" id="GO:0016832">
    <property type="term" value="F:aldehyde-lyase activity"/>
    <property type="evidence" value="ECO:0007669"/>
    <property type="project" value="TreeGrafter"/>
</dbReference>
<dbReference type="GO" id="GO:0046872">
    <property type="term" value="F:metal ion binding"/>
    <property type="evidence" value="ECO:0007669"/>
    <property type="project" value="UniProtKB-KW"/>
</dbReference>
<comment type="caution">
    <text evidence="4">The sequence shown here is derived from an EMBL/GenBank/DDBJ whole genome shotgun (WGS) entry which is preliminary data.</text>
</comment>
<evidence type="ECO:0000259" key="3">
    <source>
        <dbReference type="SMART" id="SM01007"/>
    </source>
</evidence>
<organism evidence="4 5">
    <name type="scientific">Piscinibacter terrae</name>
    <dbReference type="NCBI Taxonomy" id="2496871"/>
    <lineage>
        <taxon>Bacteria</taxon>
        <taxon>Pseudomonadati</taxon>
        <taxon>Pseudomonadota</taxon>
        <taxon>Betaproteobacteria</taxon>
        <taxon>Burkholderiales</taxon>
        <taxon>Sphaerotilaceae</taxon>
        <taxon>Piscinibacter</taxon>
    </lineage>
</organism>
<dbReference type="InterPro" id="IPR001303">
    <property type="entry name" value="Aldolase_II/adducin_N"/>
</dbReference>
<dbReference type="GO" id="GO:0005829">
    <property type="term" value="C:cytosol"/>
    <property type="evidence" value="ECO:0007669"/>
    <property type="project" value="TreeGrafter"/>
</dbReference>
<evidence type="ECO:0000256" key="1">
    <source>
        <dbReference type="ARBA" id="ARBA00022723"/>
    </source>
</evidence>
<sequence length="219" mass="23845">MRDQAIRERVVQLCLDLSRQGFLAGTGGNVAIRTDDDHMAVTASAMDYHRMQAADVCVLRLSDLQKVDGEQTPSVESSLHARVLKARPDCRVSIHTHQPVASACALLGQSITVYDPMLWASVGAIVPVVGYAPSGTGWLASKLAAAIRPDRNAYLMLNHGVLCCGPDVDAAQRTVEDLERVCQRHLGERIAARATTDPARREPLQRVLSLLAHEPQHKT</sequence>
<keyword evidence="2" id="KW-0456">Lyase</keyword>
<accession>A0A3N7HW19</accession>
<reference evidence="4 5" key="1">
    <citation type="submission" date="2018-08" db="EMBL/GenBank/DDBJ databases">
        <authorList>
            <person name="Khan S.A."/>
            <person name="Jeon C.O."/>
            <person name="Chun B.H."/>
            <person name="Jeong S.E."/>
        </authorList>
    </citation>
    <scope>NUCLEOTIDE SEQUENCE [LARGE SCALE GENOMIC DNA]</scope>
    <source>
        <strain evidence="4 5">S-16</strain>
    </source>
</reference>
<keyword evidence="5" id="KW-1185">Reference proteome</keyword>
<dbReference type="EMBL" id="QUSW01000001">
    <property type="protein sequence ID" value="RQP26580.1"/>
    <property type="molecule type" value="Genomic_DNA"/>
</dbReference>
<reference evidence="4 5" key="2">
    <citation type="submission" date="2018-12" db="EMBL/GenBank/DDBJ databases">
        <title>Rhizobacter gummiphilus sp. nov., a rubber-degrading bacterium isolated from the soil of a botanical garden in Japan.</title>
        <authorList>
            <person name="Shunsuke S.S."/>
        </authorList>
    </citation>
    <scope>NUCLEOTIDE SEQUENCE [LARGE SCALE GENOMIC DNA]</scope>
    <source>
        <strain evidence="4 5">S-16</strain>
    </source>
</reference>
<dbReference type="SUPFAM" id="SSF53639">
    <property type="entry name" value="AraD/HMP-PK domain-like"/>
    <property type="match status" value="1"/>
</dbReference>
<dbReference type="PANTHER" id="PTHR22789:SF0">
    <property type="entry name" value="3-OXO-TETRONATE 4-PHOSPHATE DECARBOXYLASE-RELATED"/>
    <property type="match status" value="1"/>
</dbReference>
<dbReference type="InterPro" id="IPR036409">
    <property type="entry name" value="Aldolase_II/adducin_N_sf"/>
</dbReference>
<dbReference type="OrthoDB" id="5500703at2"/>
<dbReference type="GO" id="GO:0019323">
    <property type="term" value="P:pentose catabolic process"/>
    <property type="evidence" value="ECO:0007669"/>
    <property type="project" value="TreeGrafter"/>
</dbReference>